<keyword evidence="5" id="KW-1185">Reference proteome</keyword>
<feature type="compositionally biased region" description="Low complexity" evidence="2">
    <location>
        <begin position="28"/>
        <end position="38"/>
    </location>
</feature>
<dbReference type="Gene3D" id="1.10.30.50">
    <property type="match status" value="1"/>
</dbReference>
<gene>
    <name evidence="4" type="ORF">FQ330_11520</name>
</gene>
<feature type="domain" description="HNH nuclease" evidence="3">
    <location>
        <begin position="352"/>
        <end position="404"/>
    </location>
</feature>
<reference evidence="4 5" key="1">
    <citation type="submission" date="2019-08" db="EMBL/GenBank/DDBJ databases">
        <title>Agrococcus lahaulensis sp. nov., isolated from a cold desert of the Indian Himalayas.</title>
        <authorList>
            <person name="Qu J.H."/>
        </authorList>
    </citation>
    <scope>NUCLEOTIDE SEQUENCE [LARGE SCALE GENOMIC DNA]</scope>
    <source>
        <strain evidence="4 5">NS18</strain>
    </source>
</reference>
<dbReference type="Proteomes" id="UP000323221">
    <property type="component" value="Unassembled WGS sequence"/>
</dbReference>
<evidence type="ECO:0000256" key="2">
    <source>
        <dbReference type="SAM" id="MobiDB-lite"/>
    </source>
</evidence>
<dbReference type="RefSeq" id="WP_146357683.1">
    <property type="nucleotide sequence ID" value="NZ_VOIR01000016.1"/>
</dbReference>
<dbReference type="GO" id="GO:0003676">
    <property type="term" value="F:nucleic acid binding"/>
    <property type="evidence" value="ECO:0007669"/>
    <property type="project" value="InterPro"/>
</dbReference>
<dbReference type="SMART" id="SM00507">
    <property type="entry name" value="HNHc"/>
    <property type="match status" value="1"/>
</dbReference>
<dbReference type="InterPro" id="IPR003615">
    <property type="entry name" value="HNH_nuc"/>
</dbReference>
<protein>
    <submittedName>
        <fullName evidence="4">DUF222 domain-containing protein</fullName>
    </submittedName>
</protein>
<dbReference type="GO" id="GO:0004519">
    <property type="term" value="F:endonuclease activity"/>
    <property type="evidence" value="ECO:0007669"/>
    <property type="project" value="InterPro"/>
</dbReference>
<dbReference type="GO" id="GO:0008270">
    <property type="term" value="F:zinc ion binding"/>
    <property type="evidence" value="ECO:0007669"/>
    <property type="project" value="InterPro"/>
</dbReference>
<dbReference type="OrthoDB" id="3261064at2"/>
<evidence type="ECO:0000313" key="5">
    <source>
        <dbReference type="Proteomes" id="UP000323221"/>
    </source>
</evidence>
<feature type="region of interest" description="Disordered" evidence="2">
    <location>
        <begin position="437"/>
        <end position="468"/>
    </location>
</feature>
<dbReference type="CDD" id="cd00085">
    <property type="entry name" value="HNHc"/>
    <property type="match status" value="1"/>
</dbReference>
<evidence type="ECO:0000256" key="1">
    <source>
        <dbReference type="ARBA" id="ARBA00023450"/>
    </source>
</evidence>
<evidence type="ECO:0000313" key="4">
    <source>
        <dbReference type="EMBL" id="KAA6431373.1"/>
    </source>
</evidence>
<feature type="region of interest" description="Disordered" evidence="2">
    <location>
        <begin position="1"/>
        <end position="46"/>
    </location>
</feature>
<comment type="caution">
    <text evidence="4">The sequence shown here is derived from an EMBL/GenBank/DDBJ whole genome shotgun (WGS) entry which is preliminary data.</text>
</comment>
<dbReference type="Pfam" id="PF02720">
    <property type="entry name" value="DUF222"/>
    <property type="match status" value="1"/>
</dbReference>
<evidence type="ECO:0000259" key="3">
    <source>
        <dbReference type="SMART" id="SM00507"/>
    </source>
</evidence>
<organism evidence="4 5">
    <name type="scientific">Agrococcus sediminis</name>
    <dbReference type="NCBI Taxonomy" id="2599924"/>
    <lineage>
        <taxon>Bacteria</taxon>
        <taxon>Bacillati</taxon>
        <taxon>Actinomycetota</taxon>
        <taxon>Actinomycetes</taxon>
        <taxon>Micrococcales</taxon>
        <taxon>Microbacteriaceae</taxon>
        <taxon>Agrococcus</taxon>
    </lineage>
</organism>
<dbReference type="EMBL" id="VOIR01000016">
    <property type="protein sequence ID" value="KAA6431373.1"/>
    <property type="molecule type" value="Genomic_DNA"/>
</dbReference>
<dbReference type="InterPro" id="IPR003870">
    <property type="entry name" value="DUF222"/>
</dbReference>
<proteinExistence type="inferred from homology"/>
<dbReference type="AlphaFoldDB" id="A0A5M8Q837"/>
<dbReference type="Pfam" id="PF01844">
    <property type="entry name" value="HNH"/>
    <property type="match status" value="1"/>
</dbReference>
<accession>A0A5M8Q837</accession>
<comment type="similarity">
    <text evidence="1">Belongs to the Rv1128c/1148c/1588c/1702c/1945/3466 family.</text>
</comment>
<name>A0A5M8Q837_9MICO</name>
<sequence>MTPESPQPRIPLDPAALEGPVWLRGRMPVAPEGEPEPAQAEHPDELVPTSPHDALRAAAIHAVVDIDAAIASLEAMRAHLLAGLGGMAVESAHDERLDAAVAVRDLACELALRQRRSDRAVEAEVAQAMSRRDRWPGTVAAWGEARIHSGHVRVICEVGAALQEPGARAAFEAALLPHAETTTPGRLRALARRELDRHLAAPLAERHRTARRLRGVTISDLDDGMSMVRAIVPTLPAHGIRDRLTQMARAADGDDPRGIDERRADALCDLLLTGEPAAAAIEGIRAEVNIVMPASVLTGSGAEDVARLTSGAPVDPETARALAADATAWIRLFTDPLRGHVVATDAYVPGTRLRRLLRQRDQRCRWPGCCAQASRSDLDHTIPWIDGGTTTTDNLAHLCRRHHVLKGAALAGARRWKVRQTSPGVLEFRSPMGERYVDEPPAVGPRFREPPEWGLPLGVAAPQGDQPF</sequence>
<feature type="compositionally biased region" description="Pro residues" evidence="2">
    <location>
        <begin position="1"/>
        <end position="11"/>
    </location>
</feature>
<dbReference type="InterPro" id="IPR002711">
    <property type="entry name" value="HNH"/>
</dbReference>